<keyword evidence="2" id="KW-1185">Reference proteome</keyword>
<dbReference type="InterPro" id="IPR009366">
    <property type="entry name" value="Protein_Veg"/>
</dbReference>
<organism evidence="1 2">
    <name type="scientific">Turicibacter sanguinis PC909</name>
    <dbReference type="NCBI Taxonomy" id="702450"/>
    <lineage>
        <taxon>Bacteria</taxon>
        <taxon>Bacillati</taxon>
        <taxon>Bacillota</taxon>
        <taxon>Erysipelotrichia</taxon>
        <taxon>Erysipelotrichales</taxon>
        <taxon>Turicibacteraceae</taxon>
        <taxon>Turicibacter</taxon>
    </lineage>
</organism>
<reference evidence="1 2" key="1">
    <citation type="journal article" date="2011" name="J. Bacteriol.">
        <title>Draft Genome Sequence of Turicibacter sanguinis PC909, Isolated from Human Feces.</title>
        <authorList>
            <person name="Cuiv P.O."/>
            <person name="Klaassens E.S."/>
            <person name="Durkin A.S."/>
            <person name="Harkins D.M."/>
            <person name="Foster L."/>
            <person name="McCorrison J."/>
            <person name="Torralba M."/>
            <person name="Nelson K.E."/>
            <person name="Morrison M."/>
        </authorList>
    </citation>
    <scope>NUCLEOTIDE SEQUENCE [LARGE SCALE GENOMIC DNA]</scope>
    <source>
        <strain evidence="1 2">PC909</strain>
    </source>
</reference>
<dbReference type="EMBL" id="ADMN01000077">
    <property type="protein sequence ID" value="EFF63496.1"/>
    <property type="molecule type" value="Genomic_DNA"/>
</dbReference>
<dbReference type="PANTHER" id="PTHR40026:SF1">
    <property type="entry name" value="PROTEIN VEG"/>
    <property type="match status" value="1"/>
</dbReference>
<name>A0ABP2I259_9FIRM</name>
<dbReference type="Pfam" id="PF06257">
    <property type="entry name" value="VEG"/>
    <property type="match status" value="1"/>
</dbReference>
<sequence length="87" mass="9890">MLYNGKGVMFLANNIVNIRQELSEQVGKEVKLTAYESRNRVIEHTGVLSSTYPSIFVIDLDNDRDSVDRVSYSYIDILTGSVELKFN</sequence>
<comment type="caution">
    <text evidence="1">The sequence shown here is derived from an EMBL/GenBank/DDBJ whole genome shotgun (WGS) entry which is preliminary data.</text>
</comment>
<proteinExistence type="predicted"/>
<evidence type="ECO:0000313" key="2">
    <source>
        <dbReference type="Proteomes" id="UP000002938"/>
    </source>
</evidence>
<dbReference type="PANTHER" id="PTHR40026">
    <property type="entry name" value="PROTEIN VEG"/>
    <property type="match status" value="1"/>
</dbReference>
<evidence type="ECO:0008006" key="3">
    <source>
        <dbReference type="Google" id="ProtNLM"/>
    </source>
</evidence>
<accession>A0ABP2I259</accession>
<evidence type="ECO:0000313" key="1">
    <source>
        <dbReference type="EMBL" id="EFF63496.1"/>
    </source>
</evidence>
<dbReference type="Proteomes" id="UP000002938">
    <property type="component" value="Unassembled WGS sequence"/>
</dbReference>
<dbReference type="PIRSF" id="PIRSF037257">
    <property type="entry name" value="DUF1021"/>
    <property type="match status" value="1"/>
</dbReference>
<dbReference type="Gene3D" id="2.30.30.100">
    <property type="match status" value="1"/>
</dbReference>
<protein>
    <recommendedName>
        <fullName evidence="3">Veg protein</fullName>
    </recommendedName>
</protein>
<gene>
    <name evidence="1" type="ORF">CUW_1311</name>
</gene>